<evidence type="ECO:0000313" key="2">
    <source>
        <dbReference type="EMBL" id="KIK99389.1"/>
    </source>
</evidence>
<accession>A0A0D0E9H0</accession>
<name>A0A0D0E9H0_9AGAM</name>
<dbReference type="HOGENOM" id="CLU_122982_0_0_1"/>
<reference evidence="2 3" key="1">
    <citation type="submission" date="2014-04" db="EMBL/GenBank/DDBJ databases">
        <authorList>
            <consortium name="DOE Joint Genome Institute"/>
            <person name="Kuo A."/>
            <person name="Kohler A."/>
            <person name="Jargeat P."/>
            <person name="Nagy L.G."/>
            <person name="Floudas D."/>
            <person name="Copeland A."/>
            <person name="Barry K.W."/>
            <person name="Cichocki N."/>
            <person name="Veneault-Fourrey C."/>
            <person name="LaButti K."/>
            <person name="Lindquist E.A."/>
            <person name="Lipzen A."/>
            <person name="Lundell T."/>
            <person name="Morin E."/>
            <person name="Murat C."/>
            <person name="Sun H."/>
            <person name="Tunlid A."/>
            <person name="Henrissat B."/>
            <person name="Grigoriev I.V."/>
            <person name="Hibbett D.S."/>
            <person name="Martin F."/>
            <person name="Nordberg H.P."/>
            <person name="Cantor M.N."/>
            <person name="Hua S.X."/>
        </authorList>
    </citation>
    <scope>NUCLEOTIDE SEQUENCE [LARGE SCALE GENOMIC DNA]</scope>
    <source>
        <strain evidence="2 3">Ve08.2h10</strain>
    </source>
</reference>
<organism evidence="2 3">
    <name type="scientific">Paxillus rubicundulus Ve08.2h10</name>
    <dbReference type="NCBI Taxonomy" id="930991"/>
    <lineage>
        <taxon>Eukaryota</taxon>
        <taxon>Fungi</taxon>
        <taxon>Dikarya</taxon>
        <taxon>Basidiomycota</taxon>
        <taxon>Agaricomycotina</taxon>
        <taxon>Agaricomycetes</taxon>
        <taxon>Agaricomycetidae</taxon>
        <taxon>Boletales</taxon>
        <taxon>Paxilineae</taxon>
        <taxon>Paxillaceae</taxon>
        <taxon>Paxillus</taxon>
    </lineage>
</organism>
<reference evidence="3" key="2">
    <citation type="submission" date="2015-01" db="EMBL/GenBank/DDBJ databases">
        <title>Evolutionary Origins and Diversification of the Mycorrhizal Mutualists.</title>
        <authorList>
            <consortium name="DOE Joint Genome Institute"/>
            <consortium name="Mycorrhizal Genomics Consortium"/>
            <person name="Kohler A."/>
            <person name="Kuo A."/>
            <person name="Nagy L.G."/>
            <person name="Floudas D."/>
            <person name="Copeland A."/>
            <person name="Barry K.W."/>
            <person name="Cichocki N."/>
            <person name="Veneault-Fourrey C."/>
            <person name="LaButti K."/>
            <person name="Lindquist E.A."/>
            <person name="Lipzen A."/>
            <person name="Lundell T."/>
            <person name="Morin E."/>
            <person name="Murat C."/>
            <person name="Riley R."/>
            <person name="Ohm R."/>
            <person name="Sun H."/>
            <person name="Tunlid A."/>
            <person name="Henrissat B."/>
            <person name="Grigoriev I.V."/>
            <person name="Hibbett D.S."/>
            <person name="Martin F."/>
        </authorList>
    </citation>
    <scope>NUCLEOTIDE SEQUENCE [LARGE SCALE GENOMIC DNA]</scope>
    <source>
        <strain evidence="3">Ve08.2h10</strain>
    </source>
</reference>
<sequence>MPPPEKVDPPHKLTFATNSVRNTTFSIENDKFYYEIVTRFWHPHLTKINKYDYEGRMVTCVAEIESLPKKEVKVRFNTPDAEGEWVRGSDFVKCEGGSVGGTFTADDGEIYRWKTHKRCLQLVKADDEEKVPIAEYHPFKRHFFVFRMSQRAQLEVKPEASGVLEKIIVSYLIVERRRRQAKIRTKLERQ</sequence>
<dbReference type="Proteomes" id="UP000054538">
    <property type="component" value="Unassembled WGS sequence"/>
</dbReference>
<evidence type="ECO:0000313" key="3">
    <source>
        <dbReference type="Proteomes" id="UP000054538"/>
    </source>
</evidence>
<protein>
    <recommendedName>
        <fullName evidence="1">DUF6593 domain-containing protein</fullName>
    </recommendedName>
</protein>
<evidence type="ECO:0000259" key="1">
    <source>
        <dbReference type="Pfam" id="PF20236"/>
    </source>
</evidence>
<gene>
    <name evidence="2" type="ORF">PAXRUDRAFT_132155</name>
</gene>
<keyword evidence="3" id="KW-1185">Reference proteome</keyword>
<feature type="domain" description="DUF6593" evidence="1">
    <location>
        <begin position="18"/>
        <end position="180"/>
    </location>
</feature>
<dbReference type="EMBL" id="KN824861">
    <property type="protein sequence ID" value="KIK99389.1"/>
    <property type="molecule type" value="Genomic_DNA"/>
</dbReference>
<dbReference type="OrthoDB" id="2798132at2759"/>
<proteinExistence type="predicted"/>
<dbReference type="InParanoid" id="A0A0D0E9H0"/>
<dbReference type="Pfam" id="PF20236">
    <property type="entry name" value="DUF6593"/>
    <property type="match status" value="1"/>
</dbReference>
<dbReference type="AlphaFoldDB" id="A0A0D0E9H0"/>
<dbReference type="InterPro" id="IPR046528">
    <property type="entry name" value="DUF6593"/>
</dbReference>